<dbReference type="CDD" id="cd02440">
    <property type="entry name" value="AdoMet_MTases"/>
    <property type="match status" value="1"/>
</dbReference>
<dbReference type="EMBL" id="JMIU01000001">
    <property type="protein sequence ID" value="KDN95791.1"/>
    <property type="molecule type" value="Genomic_DNA"/>
</dbReference>
<dbReference type="AlphaFoldDB" id="A0A066ZZL0"/>
<dbReference type="Gene3D" id="3.40.50.150">
    <property type="entry name" value="Vaccinia Virus protein VP39"/>
    <property type="match status" value="1"/>
</dbReference>
<evidence type="ECO:0000256" key="1">
    <source>
        <dbReference type="ARBA" id="ARBA00022679"/>
    </source>
</evidence>
<comment type="caution">
    <text evidence="3">The sequence shown here is derived from an EMBL/GenBank/DDBJ whole genome shotgun (WGS) entry which is preliminary data.</text>
</comment>
<feature type="domain" description="Methyltransferase type 11" evidence="2">
    <location>
        <begin position="66"/>
        <end position="165"/>
    </location>
</feature>
<keyword evidence="1" id="KW-0808">Transferase</keyword>
<dbReference type="GO" id="GO:0003838">
    <property type="term" value="F:sterol 24-C-methyltransferase activity"/>
    <property type="evidence" value="ECO:0007669"/>
    <property type="project" value="TreeGrafter"/>
</dbReference>
<dbReference type="PANTHER" id="PTHR44068:SF1">
    <property type="entry name" value="HYPOTHETICAL LOC100005854"/>
    <property type="match status" value="1"/>
</dbReference>
<proteinExistence type="predicted"/>
<dbReference type="Pfam" id="PF08241">
    <property type="entry name" value="Methyltransf_11"/>
    <property type="match status" value="1"/>
</dbReference>
<evidence type="ECO:0000313" key="4">
    <source>
        <dbReference type="Proteomes" id="UP000027341"/>
    </source>
</evidence>
<dbReference type="RefSeq" id="WP_051623030.1">
    <property type="nucleotide sequence ID" value="NZ_AP020335.1"/>
</dbReference>
<keyword evidence="4" id="KW-1185">Reference proteome</keyword>
<dbReference type="InterPro" id="IPR050447">
    <property type="entry name" value="Erg6_SMT_methyltransf"/>
</dbReference>
<dbReference type="GO" id="GO:0016126">
    <property type="term" value="P:sterol biosynthetic process"/>
    <property type="evidence" value="ECO:0007669"/>
    <property type="project" value="TreeGrafter"/>
</dbReference>
<gene>
    <name evidence="3" type="ORF">EI16_05715</name>
</gene>
<reference evidence="3 4" key="1">
    <citation type="submission" date="2014-04" db="EMBL/GenBank/DDBJ databases">
        <title>Draft genome sequence of Hydrogenovibrio marinus MH-110, a model organism for aerobic H2 metabolism.</title>
        <authorList>
            <person name="Cha H.J."/>
            <person name="Jo B.H."/>
            <person name="Hwang B.H."/>
        </authorList>
    </citation>
    <scope>NUCLEOTIDE SEQUENCE [LARGE SCALE GENOMIC DNA]</scope>
    <source>
        <strain evidence="3 4">MH-110</strain>
    </source>
</reference>
<dbReference type="Proteomes" id="UP000027341">
    <property type="component" value="Unassembled WGS sequence"/>
</dbReference>
<sequence>MSPKMFSRLMRVIKYLVSEKTLAHQARKPTGFLGKYILQPMFVHGNAALNAFMLEKLDVKPTDCILEIGFGPGVMLGDLSERIEEGKVHGIDFSKTMIEQATIRNQPHIESGCLELCEGCSDKMPYEDNHFDKVVTGNTLYFWHPPAPHLKEVLRVLKPGGLFVMGFRDKTQIDQMQLNQEVFLRYTQQDVVALLESVGFTDVSVDVKDSVPVDSYVAVGKKPFN</sequence>
<dbReference type="InterPro" id="IPR029063">
    <property type="entry name" value="SAM-dependent_MTases_sf"/>
</dbReference>
<dbReference type="PANTHER" id="PTHR44068">
    <property type="entry name" value="ZGC:194242"/>
    <property type="match status" value="1"/>
</dbReference>
<protein>
    <recommendedName>
        <fullName evidence="2">Methyltransferase type 11 domain-containing protein</fullName>
    </recommendedName>
</protein>
<evidence type="ECO:0000259" key="2">
    <source>
        <dbReference type="Pfam" id="PF08241"/>
    </source>
</evidence>
<dbReference type="InterPro" id="IPR013216">
    <property type="entry name" value="Methyltransf_11"/>
</dbReference>
<evidence type="ECO:0000313" key="3">
    <source>
        <dbReference type="EMBL" id="KDN95791.1"/>
    </source>
</evidence>
<accession>A0A066ZZL0</accession>
<dbReference type="STRING" id="28885.EI16_05715"/>
<organism evidence="3 4">
    <name type="scientific">Hydrogenovibrio marinus</name>
    <dbReference type="NCBI Taxonomy" id="28885"/>
    <lineage>
        <taxon>Bacteria</taxon>
        <taxon>Pseudomonadati</taxon>
        <taxon>Pseudomonadota</taxon>
        <taxon>Gammaproteobacteria</taxon>
        <taxon>Thiotrichales</taxon>
        <taxon>Piscirickettsiaceae</taxon>
        <taxon>Hydrogenovibrio</taxon>
    </lineage>
</organism>
<name>A0A066ZZL0_HYDMR</name>
<dbReference type="SUPFAM" id="SSF53335">
    <property type="entry name" value="S-adenosyl-L-methionine-dependent methyltransferases"/>
    <property type="match status" value="1"/>
</dbReference>